<gene>
    <name evidence="15" type="primary">GLRA1</name>
    <name evidence="15" type="ORF">AWC38_SpisGene8501</name>
</gene>
<dbReference type="Gene3D" id="1.20.58.390">
    <property type="entry name" value="Neurotransmitter-gated ion-channel transmembrane domain"/>
    <property type="match status" value="1"/>
</dbReference>
<feature type="transmembrane region" description="Helical" evidence="11">
    <location>
        <begin position="284"/>
        <end position="304"/>
    </location>
</feature>
<evidence type="ECO:0000256" key="2">
    <source>
        <dbReference type="ARBA" id="ARBA00004236"/>
    </source>
</evidence>
<feature type="transmembrane region" description="Helical" evidence="11">
    <location>
        <begin position="251"/>
        <end position="272"/>
    </location>
</feature>
<dbReference type="PROSITE" id="PS00236">
    <property type="entry name" value="NEUROTR_ION_CHANNEL"/>
    <property type="match status" value="1"/>
</dbReference>
<evidence type="ECO:0000259" key="14">
    <source>
        <dbReference type="Pfam" id="PF02932"/>
    </source>
</evidence>
<keyword evidence="4" id="KW-1003">Cell membrane</keyword>
<reference evidence="16" key="1">
    <citation type="journal article" date="2017" name="bioRxiv">
        <title>Comparative analysis of the genomes of Stylophora pistillata and Acropora digitifera provides evidence for extensive differences between species of corals.</title>
        <authorList>
            <person name="Voolstra C.R."/>
            <person name="Li Y."/>
            <person name="Liew Y.J."/>
            <person name="Baumgarten S."/>
            <person name="Zoccola D."/>
            <person name="Flot J.-F."/>
            <person name="Tambutte S."/>
            <person name="Allemand D."/>
            <person name="Aranda M."/>
        </authorList>
    </citation>
    <scope>NUCLEOTIDE SEQUENCE [LARGE SCALE GENOMIC DNA]</scope>
</reference>
<dbReference type="GO" id="GO:0005886">
    <property type="term" value="C:plasma membrane"/>
    <property type="evidence" value="ECO:0007669"/>
    <property type="project" value="UniProtKB-SubCell"/>
</dbReference>
<dbReference type="InterPro" id="IPR018000">
    <property type="entry name" value="Neurotransmitter_ion_chnl_CS"/>
</dbReference>
<keyword evidence="7 11" id="KW-1133">Transmembrane helix</keyword>
<accession>A0A2B4SE04</accession>
<dbReference type="InterPro" id="IPR006202">
    <property type="entry name" value="Neur_chan_lig-bd"/>
</dbReference>
<evidence type="ECO:0000313" key="16">
    <source>
        <dbReference type="Proteomes" id="UP000225706"/>
    </source>
</evidence>
<dbReference type="Pfam" id="PF02932">
    <property type="entry name" value="Neur_chan_memb"/>
    <property type="match status" value="1"/>
</dbReference>
<dbReference type="PRINTS" id="PR00252">
    <property type="entry name" value="NRIONCHANNEL"/>
</dbReference>
<keyword evidence="9 11" id="KW-0472">Membrane</keyword>
<feature type="domain" description="Neurotransmitter-gated ion-channel transmembrane" evidence="14">
    <location>
        <begin position="257"/>
        <end position="471"/>
    </location>
</feature>
<protein>
    <submittedName>
        <fullName evidence="15">Glycine receptor subunit alpha-1</fullName>
    </submittedName>
</protein>
<dbReference type="InterPro" id="IPR006029">
    <property type="entry name" value="Neurotrans-gated_channel_TM"/>
</dbReference>
<comment type="similarity">
    <text evidence="11">Belongs to the ligand-gated ion channel (TC 1.A.9) family.</text>
</comment>
<evidence type="ECO:0000256" key="12">
    <source>
        <dbReference type="SAM" id="MobiDB-lite"/>
    </source>
</evidence>
<dbReference type="PRINTS" id="PR00253">
    <property type="entry name" value="GABAARECEPTR"/>
</dbReference>
<feature type="region of interest" description="Disordered" evidence="12">
    <location>
        <begin position="404"/>
        <end position="432"/>
    </location>
</feature>
<evidence type="ECO:0000256" key="8">
    <source>
        <dbReference type="ARBA" id="ARBA00023065"/>
    </source>
</evidence>
<keyword evidence="8 11" id="KW-0406">Ion transport</keyword>
<evidence type="ECO:0000256" key="3">
    <source>
        <dbReference type="ARBA" id="ARBA00022448"/>
    </source>
</evidence>
<dbReference type="InterPro" id="IPR038050">
    <property type="entry name" value="Neuro_actylchol_rec"/>
</dbReference>
<dbReference type="InterPro" id="IPR036719">
    <property type="entry name" value="Neuro-gated_channel_TM_sf"/>
</dbReference>
<dbReference type="STRING" id="50429.A0A2B4SE04"/>
<comment type="subcellular location">
    <subcellularLocation>
        <location evidence="2">Cell membrane</location>
    </subcellularLocation>
    <subcellularLocation>
        <location evidence="1">Membrane</location>
        <topology evidence="1">Multi-pass membrane protein</topology>
    </subcellularLocation>
</comment>
<dbReference type="NCBIfam" id="TIGR00860">
    <property type="entry name" value="LIC"/>
    <property type="match status" value="1"/>
</dbReference>
<feature type="transmembrane region" description="Helical" evidence="11">
    <location>
        <begin position="316"/>
        <end position="338"/>
    </location>
</feature>
<keyword evidence="3 11" id="KW-0813">Transport</keyword>
<organism evidence="15 16">
    <name type="scientific">Stylophora pistillata</name>
    <name type="common">Smooth cauliflower coral</name>
    <dbReference type="NCBI Taxonomy" id="50429"/>
    <lineage>
        <taxon>Eukaryota</taxon>
        <taxon>Metazoa</taxon>
        <taxon>Cnidaria</taxon>
        <taxon>Anthozoa</taxon>
        <taxon>Hexacorallia</taxon>
        <taxon>Scleractinia</taxon>
        <taxon>Astrocoeniina</taxon>
        <taxon>Pocilloporidae</taxon>
        <taxon>Stylophora</taxon>
    </lineage>
</organism>
<evidence type="ECO:0000256" key="7">
    <source>
        <dbReference type="ARBA" id="ARBA00022989"/>
    </source>
</evidence>
<feature type="compositionally biased region" description="Basic and acidic residues" evidence="12">
    <location>
        <begin position="412"/>
        <end position="432"/>
    </location>
</feature>
<evidence type="ECO:0000256" key="6">
    <source>
        <dbReference type="ARBA" id="ARBA00022729"/>
    </source>
</evidence>
<feature type="domain" description="Neurotransmitter-gated ion-channel ligand-binding" evidence="13">
    <location>
        <begin position="45"/>
        <end position="249"/>
    </location>
</feature>
<evidence type="ECO:0000313" key="15">
    <source>
        <dbReference type="EMBL" id="PFX26838.1"/>
    </source>
</evidence>
<dbReference type="GO" id="GO:0004888">
    <property type="term" value="F:transmembrane signaling receptor activity"/>
    <property type="evidence" value="ECO:0007669"/>
    <property type="project" value="InterPro"/>
</dbReference>
<evidence type="ECO:0000256" key="10">
    <source>
        <dbReference type="ARBA" id="ARBA00023303"/>
    </source>
</evidence>
<dbReference type="AlphaFoldDB" id="A0A2B4SE04"/>
<dbReference type="Proteomes" id="UP000225706">
    <property type="component" value="Unassembled WGS sequence"/>
</dbReference>
<dbReference type="GO" id="GO:0005230">
    <property type="term" value="F:extracellular ligand-gated monoatomic ion channel activity"/>
    <property type="evidence" value="ECO:0007669"/>
    <property type="project" value="InterPro"/>
</dbReference>
<keyword evidence="15" id="KW-0675">Receptor</keyword>
<comment type="caution">
    <text evidence="15">The sequence shown here is derived from an EMBL/GenBank/DDBJ whole genome shotgun (WGS) entry which is preliminary data.</text>
</comment>
<evidence type="ECO:0000256" key="11">
    <source>
        <dbReference type="RuleBase" id="RU000687"/>
    </source>
</evidence>
<evidence type="ECO:0000256" key="5">
    <source>
        <dbReference type="ARBA" id="ARBA00022692"/>
    </source>
</evidence>
<dbReference type="SUPFAM" id="SSF63712">
    <property type="entry name" value="Nicotinic receptor ligand binding domain-like"/>
    <property type="match status" value="1"/>
</dbReference>
<dbReference type="Gene3D" id="2.70.170.10">
    <property type="entry name" value="Neurotransmitter-gated ion-channel ligand-binding domain"/>
    <property type="match status" value="1"/>
</dbReference>
<keyword evidence="6" id="KW-0732">Signal</keyword>
<dbReference type="EMBL" id="LSMT01000117">
    <property type="protein sequence ID" value="PFX26838.1"/>
    <property type="molecule type" value="Genomic_DNA"/>
</dbReference>
<keyword evidence="16" id="KW-1185">Reference proteome</keyword>
<dbReference type="InterPro" id="IPR036734">
    <property type="entry name" value="Neur_chan_lig-bd_sf"/>
</dbReference>
<keyword evidence="5 11" id="KW-0812">Transmembrane</keyword>
<dbReference type="SUPFAM" id="SSF90112">
    <property type="entry name" value="Neurotransmitter-gated ion-channel transmembrane pore"/>
    <property type="match status" value="1"/>
</dbReference>
<dbReference type="CDD" id="cd19049">
    <property type="entry name" value="LGIC_TM_anion"/>
    <property type="match status" value="1"/>
</dbReference>
<feature type="transmembrane region" description="Helical" evidence="11">
    <location>
        <begin position="453"/>
        <end position="473"/>
    </location>
</feature>
<sequence>MPESSKVCLQQMGAPLWTPEYCFRRDQGHPQYFKNESWHTTNLGELLQQMLQCYDSRVRVEHGGRGNPTEVQVSMYILSIGNFQVRDMVRGETRQQWQDSRFAYKNHFHEEKITLGGAILEQLWLPQTYFVNKKGASASTDANFFVRIFPDGSVLVITKNTLTMDCYMDLRNFPFDVQKCNLTLESFGFTTKDVVYKWVSLDSSEAVEKDPGLTTSEFDIGPIRIFESATMYKTGLFSGLKMELNFQRRSMYYLIQIYLPSAMIVVLSWISFWIDNQSIPARTALGITTVLAMTTLLFGVQSSLPSVPYIKAVDLFMIVSFASVFVALVEFAVVNYTSMREKEQKESRTTKNKYTVNPDVVMLNFRNLSYERDGKDEHHMQNGVSHDGTVSNIENNNADVHKINEPMSNGTIDEHAPRDRKDSSRDLSHVLEPSHRSKKCRWRCKVTANGIDAWSRVLFPLAYGLFIVAYWIIYSANTEKSS</sequence>
<dbReference type="Pfam" id="PF02931">
    <property type="entry name" value="Neur_chan_LBD"/>
    <property type="match status" value="1"/>
</dbReference>
<evidence type="ECO:0000256" key="9">
    <source>
        <dbReference type="ARBA" id="ARBA00023136"/>
    </source>
</evidence>
<keyword evidence="10 11" id="KW-0407">Ion channel</keyword>
<dbReference type="PANTHER" id="PTHR18945">
    <property type="entry name" value="NEUROTRANSMITTER GATED ION CHANNEL"/>
    <property type="match status" value="1"/>
</dbReference>
<evidence type="ECO:0000256" key="1">
    <source>
        <dbReference type="ARBA" id="ARBA00004141"/>
    </source>
</evidence>
<dbReference type="InterPro" id="IPR006201">
    <property type="entry name" value="Neur_channel"/>
</dbReference>
<evidence type="ECO:0000256" key="4">
    <source>
        <dbReference type="ARBA" id="ARBA00022475"/>
    </source>
</evidence>
<dbReference type="CDD" id="cd18990">
    <property type="entry name" value="LGIC_ECD_GABAAR"/>
    <property type="match status" value="1"/>
</dbReference>
<name>A0A2B4SE04_STYPI</name>
<dbReference type="InterPro" id="IPR006028">
    <property type="entry name" value="GABAA/Glycine_rcpt"/>
</dbReference>
<proteinExistence type="inferred from homology"/>
<evidence type="ECO:0000259" key="13">
    <source>
        <dbReference type="Pfam" id="PF02931"/>
    </source>
</evidence>
<dbReference type="OrthoDB" id="407674at2759"/>